<reference evidence="1 2" key="1">
    <citation type="submission" date="2015-06" db="EMBL/GenBank/DDBJ databases">
        <title>Survival trade-offs in plant roots during colonization by closely related pathogenic and mutualistic fungi.</title>
        <authorList>
            <person name="Hacquard S."/>
            <person name="Kracher B."/>
            <person name="Hiruma K."/>
            <person name="Weinman A."/>
            <person name="Muench P."/>
            <person name="Garrido Oter R."/>
            <person name="Ver Loren van Themaat E."/>
            <person name="Dallerey J.-F."/>
            <person name="Damm U."/>
            <person name="Henrissat B."/>
            <person name="Lespinet O."/>
            <person name="Thon M."/>
            <person name="Kemen E."/>
            <person name="McHardy A.C."/>
            <person name="Schulze-Lefert P."/>
            <person name="O'Connell R.J."/>
        </authorList>
    </citation>
    <scope>NUCLEOTIDE SEQUENCE [LARGE SCALE GENOMIC DNA]</scope>
    <source>
        <strain evidence="1 2">MAFF 238704</strain>
    </source>
</reference>
<sequence>LAKVTAVARASGKPHLSFISLLTEFNGYCPSLSFTIKAKESAFYSNKITVKYNDTAYNNEYLLEKWLTNEFFPLTAGLIPAGTTSLLQPLDTAINKPFKQWLLEATDDYVYQLEQSAQASS</sequence>
<protein>
    <submittedName>
        <fullName evidence="1">Uncharacterized protein</fullName>
    </submittedName>
</protein>
<feature type="non-terminal residue" evidence="1">
    <location>
        <position position="1"/>
    </location>
</feature>
<name>A0A161VVE4_COLIC</name>
<gene>
    <name evidence="1" type="ORF">CI238_12747</name>
</gene>
<keyword evidence="2" id="KW-1185">Reference proteome</keyword>
<evidence type="ECO:0000313" key="2">
    <source>
        <dbReference type="Proteomes" id="UP000076584"/>
    </source>
</evidence>
<dbReference type="EMBL" id="LFIW01000394">
    <property type="protein sequence ID" value="KZL86694.1"/>
    <property type="molecule type" value="Genomic_DNA"/>
</dbReference>
<dbReference type="AlphaFoldDB" id="A0A161VVE4"/>
<comment type="caution">
    <text evidence="1">The sequence shown here is derived from an EMBL/GenBank/DDBJ whole genome shotgun (WGS) entry which is preliminary data.</text>
</comment>
<evidence type="ECO:0000313" key="1">
    <source>
        <dbReference type="EMBL" id="KZL86694.1"/>
    </source>
</evidence>
<proteinExistence type="predicted"/>
<dbReference type="Proteomes" id="UP000076584">
    <property type="component" value="Unassembled WGS sequence"/>
</dbReference>
<organism evidence="1 2">
    <name type="scientific">Colletotrichum incanum</name>
    <name type="common">Soybean anthracnose fungus</name>
    <dbReference type="NCBI Taxonomy" id="1573173"/>
    <lineage>
        <taxon>Eukaryota</taxon>
        <taxon>Fungi</taxon>
        <taxon>Dikarya</taxon>
        <taxon>Ascomycota</taxon>
        <taxon>Pezizomycotina</taxon>
        <taxon>Sordariomycetes</taxon>
        <taxon>Hypocreomycetidae</taxon>
        <taxon>Glomerellales</taxon>
        <taxon>Glomerellaceae</taxon>
        <taxon>Colletotrichum</taxon>
        <taxon>Colletotrichum spaethianum species complex</taxon>
    </lineage>
</organism>
<accession>A0A161VVE4</accession>
<dbReference type="STRING" id="1573173.A0A161VVE4"/>